<evidence type="ECO:0008006" key="4">
    <source>
        <dbReference type="Google" id="ProtNLM"/>
    </source>
</evidence>
<accession>A0AAW8T252</accession>
<name>A0AAW8T252_9ENTE</name>
<gene>
    <name evidence="2" type="ORF">P7D78_16300</name>
</gene>
<dbReference type="RefSeq" id="WP_010744501.1">
    <property type="nucleotide sequence ID" value="NZ_BAAAXM010000024.1"/>
</dbReference>
<proteinExistence type="predicted"/>
<comment type="caution">
    <text evidence="2">The sequence shown here is derived from an EMBL/GenBank/DDBJ whole genome shotgun (WGS) entry which is preliminary data.</text>
</comment>
<sequence length="106" mass="12477">MLEALEKIKSAEEQNERKKELLLAELSNYESTKKQLLQKKRDELKKDFSSTLAKRERTLAEELETEERELTSRAEVAIKKMEGNYLEKKEQTVQKIIERVISEYGS</sequence>
<evidence type="ECO:0000256" key="1">
    <source>
        <dbReference type="SAM" id="Coils"/>
    </source>
</evidence>
<dbReference type="Proteomes" id="UP001249240">
    <property type="component" value="Unassembled WGS sequence"/>
</dbReference>
<dbReference type="AlphaFoldDB" id="A0AAW8T252"/>
<feature type="coiled-coil region" evidence="1">
    <location>
        <begin position="1"/>
        <end position="80"/>
    </location>
</feature>
<evidence type="ECO:0000313" key="2">
    <source>
        <dbReference type="EMBL" id="MDT2539696.1"/>
    </source>
</evidence>
<dbReference type="EMBL" id="JARPXM010000020">
    <property type="protein sequence ID" value="MDT2539696.1"/>
    <property type="molecule type" value="Genomic_DNA"/>
</dbReference>
<protein>
    <recommendedName>
        <fullName evidence="4">V-type ATPase, subunit F</fullName>
    </recommendedName>
</protein>
<reference evidence="2" key="1">
    <citation type="submission" date="2023-03" db="EMBL/GenBank/DDBJ databases">
        <authorList>
            <person name="Shen W."/>
            <person name="Cai J."/>
        </authorList>
    </citation>
    <scope>NUCLEOTIDE SEQUENCE</scope>
    <source>
        <strain evidence="2">B646-2</strain>
    </source>
</reference>
<evidence type="ECO:0000313" key="3">
    <source>
        <dbReference type="Proteomes" id="UP001249240"/>
    </source>
</evidence>
<keyword evidence="1" id="KW-0175">Coiled coil</keyword>
<organism evidence="2 3">
    <name type="scientific">Enterococcus raffinosus</name>
    <dbReference type="NCBI Taxonomy" id="71452"/>
    <lineage>
        <taxon>Bacteria</taxon>
        <taxon>Bacillati</taxon>
        <taxon>Bacillota</taxon>
        <taxon>Bacilli</taxon>
        <taxon>Lactobacillales</taxon>
        <taxon>Enterococcaceae</taxon>
        <taxon>Enterococcus</taxon>
    </lineage>
</organism>